<name>A0ABR3CIJ8_9PEZI</name>
<keyword evidence="2" id="KW-1185">Reference proteome</keyword>
<dbReference type="RefSeq" id="XP_066633488.1">
    <property type="nucleotide sequence ID" value="XM_066775607.1"/>
</dbReference>
<accession>A0ABR3CIJ8</accession>
<sequence length="396" mass="44532">MLVPRKYVQLLSFVFFFSSLYVYCKTASNPYRLAVPLAHVVGLSNHADADVPGPANSTLGFGAVYAVSATDSPRRARLIQAANVTEIDLTIPTLPQWTEDDETRFRDGLKEQDRGAGHGSIMAWFSHIHILNLNRFLESGLETALILEDDVDWDIRLRTVQVPQIAAATRTLFRSASASEYYGNSSAWDLLWLGHCGDWFQTIDKGIGPGHHFPSNLTALDHKIFRDSTLPDRPDLHPYTKSFLDALEIPEKSRVVHRSRLPLCTFGYAITRSSARWIIEDLASVQSPPDPAYDMAVMHGCRRRGMRCYTVNPEVFHHVMGDSLIAVADAKEEVHLPPVDAEALAQSRSRKETSNIDCGFWSGDFDFQDEQRLSMLREEVGRKGQCLKPDRYQVPT</sequence>
<evidence type="ECO:0008006" key="3">
    <source>
        <dbReference type="Google" id="ProtNLM"/>
    </source>
</evidence>
<gene>
    <name evidence="1" type="ORF">SLS55_004146</name>
</gene>
<comment type="caution">
    <text evidence="1">The sequence shown here is derived from an EMBL/GenBank/DDBJ whole genome shotgun (WGS) entry which is preliminary data.</text>
</comment>
<organism evidence="1 2">
    <name type="scientific">Diplodia seriata</name>
    <dbReference type="NCBI Taxonomy" id="420778"/>
    <lineage>
        <taxon>Eukaryota</taxon>
        <taxon>Fungi</taxon>
        <taxon>Dikarya</taxon>
        <taxon>Ascomycota</taxon>
        <taxon>Pezizomycotina</taxon>
        <taxon>Dothideomycetes</taxon>
        <taxon>Dothideomycetes incertae sedis</taxon>
        <taxon>Botryosphaeriales</taxon>
        <taxon>Botryosphaeriaceae</taxon>
        <taxon>Diplodia</taxon>
    </lineage>
</organism>
<dbReference type="Proteomes" id="UP001430584">
    <property type="component" value="Unassembled WGS sequence"/>
</dbReference>
<proteinExistence type="predicted"/>
<dbReference type="GeneID" id="92008231"/>
<reference evidence="1 2" key="1">
    <citation type="submission" date="2024-02" db="EMBL/GenBank/DDBJ databases">
        <title>De novo assembly and annotation of 12 fungi associated with fruit tree decline syndrome in Ontario, Canada.</title>
        <authorList>
            <person name="Sulman M."/>
            <person name="Ellouze W."/>
            <person name="Ilyukhin E."/>
        </authorList>
    </citation>
    <scope>NUCLEOTIDE SEQUENCE [LARGE SCALE GENOMIC DNA]</scope>
    <source>
        <strain evidence="1 2">FDS-637</strain>
    </source>
</reference>
<dbReference type="EMBL" id="JAJVCZ030000004">
    <property type="protein sequence ID" value="KAL0260459.1"/>
    <property type="molecule type" value="Genomic_DNA"/>
</dbReference>
<evidence type="ECO:0000313" key="2">
    <source>
        <dbReference type="Proteomes" id="UP001430584"/>
    </source>
</evidence>
<evidence type="ECO:0000313" key="1">
    <source>
        <dbReference type="EMBL" id="KAL0260459.1"/>
    </source>
</evidence>
<protein>
    <recommendedName>
        <fullName evidence="3">Glycosyltransferase family 25 protein</fullName>
    </recommendedName>
</protein>